<dbReference type="PROSITE" id="PS50850">
    <property type="entry name" value="MFS"/>
    <property type="match status" value="1"/>
</dbReference>
<dbReference type="Pfam" id="PF07690">
    <property type="entry name" value="MFS_1"/>
    <property type="match status" value="1"/>
</dbReference>
<dbReference type="EMBL" id="MU001952">
    <property type="protein sequence ID" value="KAF2792852.1"/>
    <property type="molecule type" value="Genomic_DNA"/>
</dbReference>
<feature type="transmembrane region" description="Helical" evidence="6">
    <location>
        <begin position="146"/>
        <end position="166"/>
    </location>
</feature>
<dbReference type="GO" id="GO:0016020">
    <property type="term" value="C:membrane"/>
    <property type="evidence" value="ECO:0007669"/>
    <property type="project" value="UniProtKB-SubCell"/>
</dbReference>
<keyword evidence="4 6" id="KW-1133">Transmembrane helix</keyword>
<reference evidence="8" key="1">
    <citation type="journal article" date="2020" name="Stud. Mycol.">
        <title>101 Dothideomycetes genomes: a test case for predicting lifestyles and emergence of pathogens.</title>
        <authorList>
            <person name="Haridas S."/>
            <person name="Albert R."/>
            <person name="Binder M."/>
            <person name="Bloem J."/>
            <person name="Labutti K."/>
            <person name="Salamov A."/>
            <person name="Andreopoulos B."/>
            <person name="Baker S."/>
            <person name="Barry K."/>
            <person name="Bills G."/>
            <person name="Bluhm B."/>
            <person name="Cannon C."/>
            <person name="Castanera R."/>
            <person name="Culley D."/>
            <person name="Daum C."/>
            <person name="Ezra D."/>
            <person name="Gonzalez J."/>
            <person name="Henrissat B."/>
            <person name="Kuo A."/>
            <person name="Liang C."/>
            <person name="Lipzen A."/>
            <person name="Lutzoni F."/>
            <person name="Magnuson J."/>
            <person name="Mondo S."/>
            <person name="Nolan M."/>
            <person name="Ohm R."/>
            <person name="Pangilinan J."/>
            <person name="Park H.-J."/>
            <person name="Ramirez L."/>
            <person name="Alfaro M."/>
            <person name="Sun H."/>
            <person name="Tritt A."/>
            <person name="Yoshinaga Y."/>
            <person name="Zwiers L.-H."/>
            <person name="Turgeon B."/>
            <person name="Goodwin S."/>
            <person name="Spatafora J."/>
            <person name="Crous P."/>
            <person name="Grigoriev I."/>
        </authorList>
    </citation>
    <scope>NUCLEOTIDE SEQUENCE</scope>
    <source>
        <strain evidence="8">CBS 109.77</strain>
    </source>
</reference>
<proteinExistence type="predicted"/>
<evidence type="ECO:0000256" key="4">
    <source>
        <dbReference type="ARBA" id="ARBA00022989"/>
    </source>
</evidence>
<name>A0A6A6X8Z2_9PLEO</name>
<feature type="transmembrane region" description="Helical" evidence="6">
    <location>
        <begin position="314"/>
        <end position="335"/>
    </location>
</feature>
<feature type="transmembrane region" description="Helical" evidence="6">
    <location>
        <begin position="87"/>
        <end position="108"/>
    </location>
</feature>
<feature type="transmembrane region" description="Helical" evidence="6">
    <location>
        <begin position="368"/>
        <end position="390"/>
    </location>
</feature>
<sequence>MDIEDGNKLTTIDTLHNDEALKVLAGYTGEETWTEKEESQVRRIIDFRLMPVLCITYGLQYYDKAMLSQAALFGLRTDLQLLKGNRYSFSAAIFYLGFIVGAYPAMVLAQRFPIERVASVIVMVWGVCLILTTVCHNYQALYAQRFFLGFLESGISPMFMMIVGSFYKKNEQALRMGIWYSCTGYVSVFSPLVNYAFGQAKGPLHPWKYMYIFAGSITIVWGFALFFILPPDPVRARGFNERQRYISVARLRTNNSGVRNMHLKKEQIWELLTDIKFWLAFFMAFLSMIANGPISTFVPIIINSFGFTTLHSLLLVMPAGAYAGTMQLLIPYLCYKYPNLRAGLIFMCQVGTTIAALLLWLLPIKQTGALLFACYILPTVGAGYAVLMGLSLANTAGYTKRSVASSGLYIGYCLGNFAGPLIFKPKDAPRYVPAFIVVTITSIVAGLLALVYRGVCMWENKKRDRTGTLEGFEHAYEDDLTDRKNPQFRYIL</sequence>
<keyword evidence="3 6" id="KW-0812">Transmembrane</keyword>
<keyword evidence="5 6" id="KW-0472">Membrane</keyword>
<dbReference type="OrthoDB" id="1932925at2759"/>
<dbReference type="AlphaFoldDB" id="A0A6A6X8Z2"/>
<dbReference type="Gene3D" id="1.20.1250.20">
    <property type="entry name" value="MFS general substrate transporter like domains"/>
    <property type="match status" value="2"/>
</dbReference>
<comment type="subcellular location">
    <subcellularLocation>
        <location evidence="1">Membrane</location>
        <topology evidence="1">Multi-pass membrane protein</topology>
    </subcellularLocation>
</comment>
<evidence type="ECO:0000313" key="9">
    <source>
        <dbReference type="Proteomes" id="UP000799757"/>
    </source>
</evidence>
<feature type="transmembrane region" description="Helical" evidence="6">
    <location>
        <begin position="435"/>
        <end position="455"/>
    </location>
</feature>
<dbReference type="SUPFAM" id="SSF103473">
    <property type="entry name" value="MFS general substrate transporter"/>
    <property type="match status" value="1"/>
</dbReference>
<accession>A0A6A6X8Z2</accession>
<evidence type="ECO:0000313" key="8">
    <source>
        <dbReference type="EMBL" id="KAF2792852.1"/>
    </source>
</evidence>
<protein>
    <submittedName>
        <fullName evidence="8">Allantoate permease</fullName>
    </submittedName>
</protein>
<dbReference type="InterPro" id="IPR011701">
    <property type="entry name" value="MFS"/>
</dbReference>
<organism evidence="8 9">
    <name type="scientific">Melanomma pulvis-pyrius CBS 109.77</name>
    <dbReference type="NCBI Taxonomy" id="1314802"/>
    <lineage>
        <taxon>Eukaryota</taxon>
        <taxon>Fungi</taxon>
        <taxon>Dikarya</taxon>
        <taxon>Ascomycota</taxon>
        <taxon>Pezizomycotina</taxon>
        <taxon>Dothideomycetes</taxon>
        <taxon>Pleosporomycetidae</taxon>
        <taxon>Pleosporales</taxon>
        <taxon>Melanommataceae</taxon>
        <taxon>Melanomma</taxon>
    </lineage>
</organism>
<feature type="transmembrane region" description="Helical" evidence="6">
    <location>
        <begin position="178"/>
        <end position="197"/>
    </location>
</feature>
<evidence type="ECO:0000256" key="3">
    <source>
        <dbReference type="ARBA" id="ARBA00022692"/>
    </source>
</evidence>
<evidence type="ECO:0000256" key="5">
    <source>
        <dbReference type="ARBA" id="ARBA00023136"/>
    </source>
</evidence>
<feature type="transmembrane region" description="Helical" evidence="6">
    <location>
        <begin position="120"/>
        <end position="140"/>
    </location>
</feature>
<dbReference type="InterPro" id="IPR020846">
    <property type="entry name" value="MFS_dom"/>
</dbReference>
<dbReference type="PANTHER" id="PTHR43791">
    <property type="entry name" value="PERMEASE-RELATED"/>
    <property type="match status" value="1"/>
</dbReference>
<dbReference type="Proteomes" id="UP000799757">
    <property type="component" value="Unassembled WGS sequence"/>
</dbReference>
<feature type="domain" description="Major facilitator superfamily (MFS) profile" evidence="7">
    <location>
        <begin position="49"/>
        <end position="457"/>
    </location>
</feature>
<evidence type="ECO:0000256" key="6">
    <source>
        <dbReference type="SAM" id="Phobius"/>
    </source>
</evidence>
<dbReference type="PANTHER" id="PTHR43791:SF35">
    <property type="entry name" value="MAJOR FACILITATOR SUPERFAMILY (MFS) PROFILE DOMAIN-CONTAINING PROTEIN"/>
    <property type="match status" value="1"/>
</dbReference>
<dbReference type="InterPro" id="IPR036259">
    <property type="entry name" value="MFS_trans_sf"/>
</dbReference>
<keyword evidence="9" id="KW-1185">Reference proteome</keyword>
<evidence type="ECO:0000256" key="1">
    <source>
        <dbReference type="ARBA" id="ARBA00004141"/>
    </source>
</evidence>
<keyword evidence="2" id="KW-0813">Transport</keyword>
<dbReference type="GO" id="GO:0022857">
    <property type="term" value="F:transmembrane transporter activity"/>
    <property type="evidence" value="ECO:0007669"/>
    <property type="project" value="InterPro"/>
</dbReference>
<evidence type="ECO:0000259" key="7">
    <source>
        <dbReference type="PROSITE" id="PS50850"/>
    </source>
</evidence>
<feature type="transmembrane region" description="Helical" evidence="6">
    <location>
        <begin position="277"/>
        <end position="302"/>
    </location>
</feature>
<feature type="transmembrane region" description="Helical" evidence="6">
    <location>
        <begin position="402"/>
        <end position="423"/>
    </location>
</feature>
<feature type="transmembrane region" description="Helical" evidence="6">
    <location>
        <begin position="342"/>
        <end position="362"/>
    </location>
</feature>
<gene>
    <name evidence="8" type="ORF">K505DRAFT_245787</name>
</gene>
<evidence type="ECO:0000256" key="2">
    <source>
        <dbReference type="ARBA" id="ARBA00022448"/>
    </source>
</evidence>
<feature type="transmembrane region" description="Helical" evidence="6">
    <location>
        <begin position="209"/>
        <end position="229"/>
    </location>
</feature>